<dbReference type="PIRSF" id="PIRSF005457">
    <property type="entry name" value="Glx"/>
    <property type="match status" value="1"/>
</dbReference>
<evidence type="ECO:0000259" key="8">
    <source>
        <dbReference type="SMART" id="SM00849"/>
    </source>
</evidence>
<evidence type="ECO:0000313" key="10">
    <source>
        <dbReference type="Proteomes" id="UP000064243"/>
    </source>
</evidence>
<evidence type="ECO:0000256" key="1">
    <source>
        <dbReference type="ARBA" id="ARBA00001623"/>
    </source>
</evidence>
<evidence type="ECO:0000256" key="7">
    <source>
        <dbReference type="HAMAP-Rule" id="MF_01374"/>
    </source>
</evidence>
<dbReference type="InterPro" id="IPR032282">
    <property type="entry name" value="HAGH_C"/>
</dbReference>
<accession>A0A106BPA4</accession>
<dbReference type="InterPro" id="IPR001279">
    <property type="entry name" value="Metallo-B-lactamas"/>
</dbReference>
<dbReference type="RefSeq" id="WP_059755060.1">
    <property type="nucleotide sequence ID" value="NZ_LDUG01000021.1"/>
</dbReference>
<evidence type="ECO:0000256" key="3">
    <source>
        <dbReference type="ARBA" id="ARBA00006759"/>
    </source>
</evidence>
<proteinExistence type="inferred from homology"/>
<dbReference type="InterPro" id="IPR050110">
    <property type="entry name" value="Glyoxalase_II_hydrolase"/>
</dbReference>
<comment type="cofactor">
    <cofactor evidence="7">
        <name>Zn(2+)</name>
        <dbReference type="ChEBI" id="CHEBI:29105"/>
    </cofactor>
    <text evidence="7">Binds 2 Zn(2+) ions per subunit.</text>
</comment>
<dbReference type="GO" id="GO:0004416">
    <property type="term" value="F:hydroxyacylglutathione hydrolase activity"/>
    <property type="evidence" value="ECO:0007669"/>
    <property type="project" value="UniProtKB-UniRule"/>
</dbReference>
<feature type="domain" description="Metallo-beta-lactamase" evidence="8">
    <location>
        <begin position="12"/>
        <end position="166"/>
    </location>
</feature>
<dbReference type="GO" id="GO:0046872">
    <property type="term" value="F:metal ion binding"/>
    <property type="evidence" value="ECO:0007669"/>
    <property type="project" value="UniProtKB-KW"/>
</dbReference>
<dbReference type="PATRIC" id="fig|36861.3.peg.1433"/>
<dbReference type="Pfam" id="PF16123">
    <property type="entry name" value="HAGH_C"/>
    <property type="match status" value="1"/>
</dbReference>
<dbReference type="STRING" id="1123392.GCA_000376425_02574"/>
<dbReference type="OrthoDB" id="9802248at2"/>
<feature type="binding site" evidence="7">
    <location>
        <position position="111"/>
    </location>
    <ligand>
        <name>Zn(2+)</name>
        <dbReference type="ChEBI" id="CHEBI:29105"/>
        <label>1</label>
    </ligand>
</feature>
<protein>
    <recommendedName>
        <fullName evidence="7">Hydroxyacylglutathione hydrolase</fullName>
        <ecNumber evidence="7">3.1.2.6</ecNumber>
    </recommendedName>
    <alternativeName>
        <fullName evidence="7">Glyoxalase II</fullName>
        <shortName evidence="7">Glx II</shortName>
    </alternativeName>
</protein>
<reference evidence="9 10" key="1">
    <citation type="journal article" date="2015" name="Appl. Environ. Microbiol.">
        <title>Aerobic and Anaerobic Thiosulfate Oxidation by a Cold-Adapted, Subglacial Chemoautotroph.</title>
        <authorList>
            <person name="Harrold Z.R."/>
            <person name="Skidmore M.L."/>
            <person name="Hamilton T.L."/>
            <person name="Desch L."/>
            <person name="Amada K."/>
            <person name="van Gelder W."/>
            <person name="Glover K."/>
            <person name="Roden E.E."/>
            <person name="Boyd E.S."/>
        </authorList>
    </citation>
    <scope>NUCLEOTIDE SEQUENCE [LARGE SCALE GENOMIC DNA]</scope>
    <source>
        <strain evidence="9 10">RG</strain>
    </source>
</reference>
<comment type="catalytic activity">
    <reaction evidence="1 7">
        <text>an S-(2-hydroxyacyl)glutathione + H2O = a 2-hydroxy carboxylate + glutathione + H(+)</text>
        <dbReference type="Rhea" id="RHEA:21864"/>
        <dbReference type="ChEBI" id="CHEBI:15377"/>
        <dbReference type="ChEBI" id="CHEBI:15378"/>
        <dbReference type="ChEBI" id="CHEBI:57925"/>
        <dbReference type="ChEBI" id="CHEBI:58896"/>
        <dbReference type="ChEBI" id="CHEBI:71261"/>
        <dbReference type="EC" id="3.1.2.6"/>
    </reaction>
</comment>
<sequence>MLTLISLPAFEDNYIWVWHDEHHAVAIDPGDPAPLIAFLDAHQLALTAVLITHHHRDHTGGNIPLRQRYDCAIYAPDNPRIPAVTHTVRGGDSVDIPEPGLHFEVLATPGHTLDHISYVGHGCLFCGDTVFGCGCGKLFEGSPAMMAASLDAILALPDTTRVCCAHEYTLSNIDFAKTIDGDNLALLARERADRALRAQNRPTLPSTLALEKATNPFLRFHDPAMTAFATRYLKRPHPAPAEVFGAIRAAKDAWDG</sequence>
<dbReference type="SMART" id="SM00849">
    <property type="entry name" value="Lactamase_B"/>
    <property type="match status" value="1"/>
</dbReference>
<dbReference type="Pfam" id="PF00753">
    <property type="entry name" value="Lactamase_B"/>
    <property type="match status" value="1"/>
</dbReference>
<comment type="function">
    <text evidence="7">Thiolesterase that catalyzes the hydrolysis of S-D-lactoyl-glutathione to form glutathione and D-lactic acid.</text>
</comment>
<dbReference type="EC" id="3.1.2.6" evidence="7"/>
<keyword evidence="4 7" id="KW-0479">Metal-binding</keyword>
<keyword evidence="5 7" id="KW-0378">Hydrolase</keyword>
<dbReference type="GO" id="GO:0019243">
    <property type="term" value="P:methylglyoxal catabolic process to D-lactate via S-lactoyl-glutathione"/>
    <property type="evidence" value="ECO:0007669"/>
    <property type="project" value="UniProtKB-UniRule"/>
</dbReference>
<dbReference type="Gene3D" id="3.60.15.10">
    <property type="entry name" value="Ribonuclease Z/Hydroxyacylglutathione hydrolase-like"/>
    <property type="match status" value="1"/>
</dbReference>
<comment type="similarity">
    <text evidence="3 7">Belongs to the metallo-beta-lactamase superfamily. Glyoxalase II family.</text>
</comment>
<dbReference type="CDD" id="cd07723">
    <property type="entry name" value="hydroxyacylglutathione_hydrolase_MBL-fold"/>
    <property type="match status" value="1"/>
</dbReference>
<dbReference type="UniPathway" id="UPA00619">
    <property type="reaction ID" value="UER00676"/>
</dbReference>
<feature type="binding site" evidence="7">
    <location>
        <position position="58"/>
    </location>
    <ligand>
        <name>Zn(2+)</name>
        <dbReference type="ChEBI" id="CHEBI:29105"/>
        <label>2</label>
    </ligand>
</feature>
<keyword evidence="6 7" id="KW-0862">Zinc</keyword>
<dbReference type="InterPro" id="IPR036866">
    <property type="entry name" value="RibonucZ/Hydroxyglut_hydro"/>
</dbReference>
<evidence type="ECO:0000256" key="2">
    <source>
        <dbReference type="ARBA" id="ARBA00004963"/>
    </source>
</evidence>
<comment type="pathway">
    <text evidence="2 7">Secondary metabolite metabolism; methylglyoxal degradation; (R)-lactate from methylglyoxal: step 2/2.</text>
</comment>
<dbReference type="EMBL" id="LDUG01000021">
    <property type="protein sequence ID" value="KVW96130.1"/>
    <property type="molecule type" value="Genomic_DNA"/>
</dbReference>
<organism evidence="9 10">
    <name type="scientific">Thiobacillus denitrificans</name>
    <dbReference type="NCBI Taxonomy" id="36861"/>
    <lineage>
        <taxon>Bacteria</taxon>
        <taxon>Pseudomonadati</taxon>
        <taxon>Pseudomonadota</taxon>
        <taxon>Betaproteobacteria</taxon>
        <taxon>Nitrosomonadales</taxon>
        <taxon>Thiobacillaceae</taxon>
        <taxon>Thiobacillus</taxon>
    </lineage>
</organism>
<feature type="binding site" evidence="7">
    <location>
        <position position="55"/>
    </location>
    <ligand>
        <name>Zn(2+)</name>
        <dbReference type="ChEBI" id="CHEBI:29105"/>
        <label>1</label>
    </ligand>
</feature>
<evidence type="ECO:0000313" key="9">
    <source>
        <dbReference type="EMBL" id="KVW96130.1"/>
    </source>
</evidence>
<evidence type="ECO:0000256" key="4">
    <source>
        <dbReference type="ARBA" id="ARBA00022723"/>
    </source>
</evidence>
<name>A0A106BPA4_THIDE</name>
<dbReference type="AlphaFoldDB" id="A0A106BPA4"/>
<dbReference type="SUPFAM" id="SSF56281">
    <property type="entry name" value="Metallo-hydrolase/oxidoreductase"/>
    <property type="match status" value="1"/>
</dbReference>
<comment type="subunit">
    <text evidence="7">Monomer.</text>
</comment>
<gene>
    <name evidence="7" type="primary">gloB</name>
    <name evidence="9" type="ORF">ABW22_08875</name>
</gene>
<dbReference type="PANTHER" id="PTHR43705">
    <property type="entry name" value="HYDROXYACYLGLUTATHIONE HYDROLASE"/>
    <property type="match status" value="1"/>
</dbReference>
<feature type="binding site" evidence="7">
    <location>
        <position position="57"/>
    </location>
    <ligand>
        <name>Zn(2+)</name>
        <dbReference type="ChEBI" id="CHEBI:29105"/>
        <label>2</label>
    </ligand>
</feature>
<feature type="binding site" evidence="7">
    <location>
        <position position="166"/>
    </location>
    <ligand>
        <name>Zn(2+)</name>
        <dbReference type="ChEBI" id="CHEBI:29105"/>
        <label>2</label>
    </ligand>
</feature>
<dbReference type="PANTHER" id="PTHR43705:SF1">
    <property type="entry name" value="HYDROXYACYLGLUTATHIONE HYDROLASE GLOB"/>
    <property type="match status" value="1"/>
</dbReference>
<evidence type="ECO:0000256" key="6">
    <source>
        <dbReference type="ARBA" id="ARBA00022833"/>
    </source>
</evidence>
<comment type="caution">
    <text evidence="9">The sequence shown here is derived from an EMBL/GenBank/DDBJ whole genome shotgun (WGS) entry which is preliminary data.</text>
</comment>
<dbReference type="InterPro" id="IPR035680">
    <property type="entry name" value="Clx_II_MBL"/>
</dbReference>
<evidence type="ECO:0000256" key="5">
    <source>
        <dbReference type="ARBA" id="ARBA00022801"/>
    </source>
</evidence>
<feature type="binding site" evidence="7">
    <location>
        <position position="53"/>
    </location>
    <ligand>
        <name>Zn(2+)</name>
        <dbReference type="ChEBI" id="CHEBI:29105"/>
        <label>1</label>
    </ligand>
</feature>
<keyword evidence="10" id="KW-1185">Reference proteome</keyword>
<dbReference type="HAMAP" id="MF_01374">
    <property type="entry name" value="Glyoxalase_2"/>
    <property type="match status" value="1"/>
</dbReference>
<dbReference type="NCBIfam" id="TIGR03413">
    <property type="entry name" value="GSH_gloB"/>
    <property type="match status" value="1"/>
</dbReference>
<feature type="binding site" evidence="7">
    <location>
        <position position="128"/>
    </location>
    <ligand>
        <name>Zn(2+)</name>
        <dbReference type="ChEBI" id="CHEBI:29105"/>
        <label>2</label>
    </ligand>
</feature>
<dbReference type="Proteomes" id="UP000064243">
    <property type="component" value="Unassembled WGS sequence"/>
</dbReference>
<feature type="binding site" evidence="7">
    <location>
        <position position="128"/>
    </location>
    <ligand>
        <name>Zn(2+)</name>
        <dbReference type="ChEBI" id="CHEBI:29105"/>
        <label>1</label>
    </ligand>
</feature>
<dbReference type="InterPro" id="IPR017782">
    <property type="entry name" value="Hydroxyacylglutathione_Hdrlase"/>
</dbReference>